<proteinExistence type="predicted"/>
<feature type="binding site" evidence="5">
    <location>
        <position position="100"/>
    </location>
    <ligand>
        <name>substrate</name>
    </ligand>
</feature>
<evidence type="ECO:0000256" key="3">
    <source>
        <dbReference type="ARBA" id="ARBA00022729"/>
    </source>
</evidence>
<dbReference type="Gene3D" id="3.40.720.10">
    <property type="entry name" value="Alkaline Phosphatase, subunit A"/>
    <property type="match status" value="1"/>
</dbReference>
<evidence type="ECO:0000256" key="2">
    <source>
        <dbReference type="ARBA" id="ARBA00022723"/>
    </source>
</evidence>
<dbReference type="Gene3D" id="3.30.1360.150">
    <property type="match status" value="1"/>
</dbReference>
<keyword evidence="8" id="KW-1185">Reference proteome</keyword>
<feature type="active site" description="Phosphothreonine intermediate" evidence="4">
    <location>
        <position position="79"/>
    </location>
</feature>
<dbReference type="Proteomes" id="UP000190774">
    <property type="component" value="Unassembled WGS sequence"/>
</dbReference>
<dbReference type="GO" id="GO:0004035">
    <property type="term" value="F:alkaline phosphatase activity"/>
    <property type="evidence" value="ECO:0007669"/>
    <property type="project" value="InterPro"/>
</dbReference>
<dbReference type="Pfam" id="PF01663">
    <property type="entry name" value="Phosphodiest"/>
    <property type="match status" value="1"/>
</dbReference>
<protein>
    <submittedName>
        <fullName evidence="7">Type I phosphodiesterase / nucleotide pyrophosphatase</fullName>
    </submittedName>
</protein>
<sequence>MRFRSPFLLALLVAGLAPITAFSAPPQAPKLVVSIVVDQLRYDYLDRFYSQFGEGGFRLLTDKGAFMTFAQYDYSPTITAPGHASYFSGSAPVMHGIISNEWFDKRTGQMMYCVSDPDVTGVGTDPQAQAGKMSPRNFIGATVADQMRLHWGSKVIAMSVKDRGAILPSGKKPTGAFWFEGATGNFITSSYYMKDLPEWVKAFNAQKRADSYIGQKWERLLDEKEYANADDVVGEASLAGEEGRVFPHQVIKAEQEGYEPILSTPFGNQILAEFAKAAIEGEKLGQGDKPDLLCISFSSNDYVGHKFGPYSQEVQDITLRLDRQLQELFAYLDQKIGLDHVAMLLTADHGVAPTPEFAAEQGLGGGRPGLSDLLMDLQAKIVERYGPGRYFLASKGQLKPRLVDGLLYFNHPTLLEKQISPESFTAFIREWALSTGIFHAVYGREQLLEGRAPGVIGQRVMNGFNGERSGDVLLTLKPFLISGSGKPGIGTTHGTPFTYDTHIPVLFYGHAFIPGRYPDEFHITDIAPTISAALGIQEPPGCMGKPMARILK</sequence>
<keyword evidence="3 6" id="KW-0732">Signal</keyword>
<keyword evidence="2" id="KW-0479">Metal-binding</keyword>
<dbReference type="InterPro" id="IPR017850">
    <property type="entry name" value="Alkaline_phosphatase_core_sf"/>
</dbReference>
<feature type="signal peptide" evidence="6">
    <location>
        <begin position="1"/>
        <end position="23"/>
    </location>
</feature>
<feature type="binding site" evidence="5">
    <location>
        <begin position="161"/>
        <end position="163"/>
    </location>
    <ligand>
        <name>substrate</name>
    </ligand>
</feature>
<dbReference type="InterPro" id="IPR002591">
    <property type="entry name" value="Phosphodiest/P_Trfase"/>
</dbReference>
<evidence type="ECO:0000256" key="1">
    <source>
        <dbReference type="ARBA" id="ARBA00022553"/>
    </source>
</evidence>
<name>A0A1T4YPH2_9BACT</name>
<dbReference type="SUPFAM" id="SSF53649">
    <property type="entry name" value="Alkaline phosphatase-like"/>
    <property type="match status" value="1"/>
</dbReference>
<evidence type="ECO:0000256" key="6">
    <source>
        <dbReference type="SAM" id="SignalP"/>
    </source>
</evidence>
<dbReference type="PIRSF" id="PIRSF031924">
    <property type="entry name" value="Pi-irrepressible_AP"/>
    <property type="match status" value="1"/>
</dbReference>
<dbReference type="CDD" id="cd16016">
    <property type="entry name" value="AP-SPAP"/>
    <property type="match status" value="1"/>
</dbReference>
<accession>A0A1T4YPH2</accession>
<evidence type="ECO:0000256" key="4">
    <source>
        <dbReference type="PIRSR" id="PIRSR031924-50"/>
    </source>
</evidence>
<keyword evidence="1 4" id="KW-0597">Phosphoprotein</keyword>
<dbReference type="STRING" id="48467.SAMN02745166_03785"/>
<gene>
    <name evidence="7" type="ORF">SAMN02745166_03785</name>
</gene>
<evidence type="ECO:0000256" key="5">
    <source>
        <dbReference type="PIRSR" id="PIRSR031924-51"/>
    </source>
</evidence>
<dbReference type="PANTHER" id="PTHR10151">
    <property type="entry name" value="ECTONUCLEOTIDE PYROPHOSPHATASE/PHOSPHODIESTERASE"/>
    <property type="match status" value="1"/>
</dbReference>
<dbReference type="GO" id="GO:0046872">
    <property type="term" value="F:metal ion binding"/>
    <property type="evidence" value="ECO:0007669"/>
    <property type="project" value="UniProtKB-KW"/>
</dbReference>
<dbReference type="PANTHER" id="PTHR10151:SF120">
    <property type="entry name" value="BIS(5'-ADENOSYL)-TRIPHOSPHATASE"/>
    <property type="match status" value="1"/>
</dbReference>
<evidence type="ECO:0000313" key="8">
    <source>
        <dbReference type="Proteomes" id="UP000190774"/>
    </source>
</evidence>
<dbReference type="RefSeq" id="WP_176159526.1">
    <property type="nucleotide sequence ID" value="NZ_FUYE01000014.1"/>
</dbReference>
<dbReference type="InterPro" id="IPR026263">
    <property type="entry name" value="Alkaline_phosphatase_prok"/>
</dbReference>
<evidence type="ECO:0000313" key="7">
    <source>
        <dbReference type="EMBL" id="SKB03165.1"/>
    </source>
</evidence>
<dbReference type="AlphaFoldDB" id="A0A1T4YPH2"/>
<organism evidence="7 8">
    <name type="scientific">Prosthecobacter debontii</name>
    <dbReference type="NCBI Taxonomy" id="48467"/>
    <lineage>
        <taxon>Bacteria</taxon>
        <taxon>Pseudomonadati</taxon>
        <taxon>Verrucomicrobiota</taxon>
        <taxon>Verrucomicrobiia</taxon>
        <taxon>Verrucomicrobiales</taxon>
        <taxon>Verrucomicrobiaceae</taxon>
        <taxon>Prosthecobacter</taxon>
    </lineage>
</organism>
<feature type="chain" id="PRO_5012639984" evidence="6">
    <location>
        <begin position="24"/>
        <end position="552"/>
    </location>
</feature>
<reference evidence="8" key="1">
    <citation type="submission" date="2017-02" db="EMBL/GenBank/DDBJ databases">
        <authorList>
            <person name="Varghese N."/>
            <person name="Submissions S."/>
        </authorList>
    </citation>
    <scope>NUCLEOTIDE SEQUENCE [LARGE SCALE GENOMIC DNA]</scope>
    <source>
        <strain evidence="8">ATCC 700200</strain>
    </source>
</reference>
<dbReference type="EMBL" id="FUYE01000014">
    <property type="protein sequence ID" value="SKB03165.1"/>
    <property type="molecule type" value="Genomic_DNA"/>
</dbReference>